<gene>
    <name evidence="4" type="primary">arfB</name>
    <name evidence="4" type="ORF">DF3PB_180016</name>
</gene>
<dbReference type="PANTHER" id="PTHR47814:SF1">
    <property type="entry name" value="PEPTIDYL-TRNA HYDROLASE ARFB"/>
    <property type="match status" value="1"/>
</dbReference>
<evidence type="ECO:0000259" key="3">
    <source>
        <dbReference type="PROSITE" id="PS00745"/>
    </source>
</evidence>
<feature type="compositionally biased region" description="Basic residues" evidence="2">
    <location>
        <begin position="131"/>
        <end position="142"/>
    </location>
</feature>
<dbReference type="Pfam" id="PF00472">
    <property type="entry name" value="RF-1"/>
    <property type="match status" value="1"/>
</dbReference>
<dbReference type="FunFam" id="3.30.160.20:FF:000046">
    <property type="entry name" value="Peptidyl-tRNA hydrolase ICT1"/>
    <property type="match status" value="1"/>
</dbReference>
<dbReference type="InterPro" id="IPR000352">
    <property type="entry name" value="Pep_chain_release_fac_I"/>
</dbReference>
<dbReference type="GO" id="GO:0043022">
    <property type="term" value="F:ribosome binding"/>
    <property type="evidence" value="ECO:0007669"/>
    <property type="project" value="TreeGrafter"/>
</dbReference>
<organism evidence="4">
    <name type="scientific">metagenome</name>
    <dbReference type="NCBI Taxonomy" id="256318"/>
    <lineage>
        <taxon>unclassified sequences</taxon>
        <taxon>metagenomes</taxon>
    </lineage>
</organism>
<dbReference type="GO" id="GO:0003747">
    <property type="term" value="F:translation release factor activity"/>
    <property type="evidence" value="ECO:0007669"/>
    <property type="project" value="InterPro"/>
</dbReference>
<dbReference type="GO" id="GO:0072344">
    <property type="term" value="P:rescue of stalled ribosome"/>
    <property type="evidence" value="ECO:0007669"/>
    <property type="project" value="TreeGrafter"/>
</dbReference>
<keyword evidence="4" id="KW-0378">Hydrolase</keyword>
<dbReference type="PROSITE" id="PS00745">
    <property type="entry name" value="RF_PROK_I"/>
    <property type="match status" value="1"/>
</dbReference>
<feature type="domain" description="Prokaryotic-type class I peptide chain release factors" evidence="3">
    <location>
        <begin position="30"/>
        <end position="46"/>
    </location>
</feature>
<sequence length="149" mass="16757">MSEVGAGAASRLAVGDLVIDSAEIEERFIRSGGPGGQNVNKVATAVQLRFDVRHSPSLPVDVRARRERLAGRLVTREGVLVITAQRFRTQERNRQDALDRLMEWIRRALIVPRSRRPTRPSAAAVRNRLEAKRRRATLKARRREGSGEE</sequence>
<feature type="region of interest" description="Disordered" evidence="2">
    <location>
        <begin position="115"/>
        <end position="149"/>
    </location>
</feature>
<dbReference type="GO" id="GO:0004045">
    <property type="term" value="F:peptidyl-tRNA hydrolase activity"/>
    <property type="evidence" value="ECO:0007669"/>
    <property type="project" value="UniProtKB-EC"/>
</dbReference>
<dbReference type="NCBIfam" id="NF006718">
    <property type="entry name" value="PRK09256.1"/>
    <property type="match status" value="1"/>
</dbReference>
<accession>A0A380TCJ1</accession>
<dbReference type="InterPro" id="IPR045853">
    <property type="entry name" value="Pep_chain_release_fac_I_sf"/>
</dbReference>
<dbReference type="Gene3D" id="3.30.160.20">
    <property type="match status" value="1"/>
</dbReference>
<proteinExistence type="inferred from homology"/>
<evidence type="ECO:0000313" key="4">
    <source>
        <dbReference type="EMBL" id="SUS05222.1"/>
    </source>
</evidence>
<dbReference type="EMBL" id="UIDG01000090">
    <property type="protein sequence ID" value="SUS05222.1"/>
    <property type="molecule type" value="Genomic_DNA"/>
</dbReference>
<dbReference type="PANTHER" id="PTHR47814">
    <property type="entry name" value="PEPTIDYL-TRNA HYDROLASE ARFB"/>
    <property type="match status" value="1"/>
</dbReference>
<evidence type="ECO:0000256" key="2">
    <source>
        <dbReference type="SAM" id="MobiDB-lite"/>
    </source>
</evidence>
<protein>
    <submittedName>
        <fullName evidence="4">Peptidyl-tRNA hydrolase ArfB</fullName>
        <ecNumber evidence="4">3.1.1.29</ecNumber>
    </submittedName>
</protein>
<dbReference type="EC" id="3.1.1.29" evidence="4"/>
<dbReference type="AlphaFoldDB" id="A0A380TCJ1"/>
<dbReference type="SUPFAM" id="SSF75620">
    <property type="entry name" value="Release factor"/>
    <property type="match status" value="1"/>
</dbReference>
<name>A0A380TCJ1_9ZZZZ</name>
<reference evidence="4" key="1">
    <citation type="submission" date="2018-07" db="EMBL/GenBank/DDBJ databases">
        <authorList>
            <person name="Quirk P.G."/>
            <person name="Krulwich T.A."/>
        </authorList>
    </citation>
    <scope>NUCLEOTIDE SEQUENCE</scope>
</reference>
<evidence type="ECO:0000256" key="1">
    <source>
        <dbReference type="ARBA" id="ARBA00010835"/>
    </source>
</evidence>
<comment type="similarity">
    <text evidence="1">Belongs to the prokaryotic/mitochondrial release factor family.</text>
</comment>